<dbReference type="Pfam" id="PF00583">
    <property type="entry name" value="Acetyltransf_1"/>
    <property type="match status" value="1"/>
</dbReference>
<evidence type="ECO:0000313" key="5">
    <source>
        <dbReference type="Proteomes" id="UP000737113"/>
    </source>
</evidence>
<dbReference type="GO" id="GO:0016747">
    <property type="term" value="F:acyltransferase activity, transferring groups other than amino-acyl groups"/>
    <property type="evidence" value="ECO:0007669"/>
    <property type="project" value="InterPro"/>
</dbReference>
<organism evidence="4 5">
    <name type="scientific">Shewanella salipaludis</name>
    <dbReference type="NCBI Taxonomy" id="2723052"/>
    <lineage>
        <taxon>Bacteria</taxon>
        <taxon>Pseudomonadati</taxon>
        <taxon>Pseudomonadota</taxon>
        <taxon>Gammaproteobacteria</taxon>
        <taxon>Alteromonadales</taxon>
        <taxon>Shewanellaceae</taxon>
        <taxon>Shewanella</taxon>
    </lineage>
</organism>
<dbReference type="AlphaFoldDB" id="A0A972JJ88"/>
<reference evidence="4" key="1">
    <citation type="submission" date="2020-04" db="EMBL/GenBank/DDBJ databases">
        <title>Description of Shewanella salipaludis sp. nov., isolated from a salt marsh.</title>
        <authorList>
            <person name="Park S."/>
            <person name="Yoon J.-H."/>
        </authorList>
    </citation>
    <scope>NUCLEOTIDE SEQUENCE</scope>
    <source>
        <strain evidence="4">SHSM-M6</strain>
    </source>
</reference>
<accession>A0A972JJ88</accession>
<comment type="caution">
    <text evidence="4">The sequence shown here is derived from an EMBL/GenBank/DDBJ whole genome shotgun (WGS) entry which is preliminary data.</text>
</comment>
<evidence type="ECO:0000256" key="1">
    <source>
        <dbReference type="ARBA" id="ARBA00022679"/>
    </source>
</evidence>
<gene>
    <name evidence="4" type="ORF">HC757_01050</name>
</gene>
<dbReference type="PANTHER" id="PTHR43877:SF1">
    <property type="entry name" value="ACETYLTRANSFERASE"/>
    <property type="match status" value="1"/>
</dbReference>
<dbReference type="PANTHER" id="PTHR43877">
    <property type="entry name" value="AMINOALKYLPHOSPHONATE N-ACETYLTRANSFERASE-RELATED-RELATED"/>
    <property type="match status" value="1"/>
</dbReference>
<keyword evidence="1" id="KW-0808">Transferase</keyword>
<dbReference type="PROSITE" id="PS51186">
    <property type="entry name" value="GNAT"/>
    <property type="match status" value="1"/>
</dbReference>
<dbReference type="Gene3D" id="3.40.630.30">
    <property type="match status" value="1"/>
</dbReference>
<dbReference type="Proteomes" id="UP000737113">
    <property type="component" value="Unassembled WGS sequence"/>
</dbReference>
<protein>
    <submittedName>
        <fullName evidence="4">GNAT family N-acetyltransferase</fullName>
    </submittedName>
</protein>
<dbReference type="InterPro" id="IPR016181">
    <property type="entry name" value="Acyl_CoA_acyltransferase"/>
</dbReference>
<dbReference type="InterPro" id="IPR000182">
    <property type="entry name" value="GNAT_dom"/>
</dbReference>
<dbReference type="CDD" id="cd04301">
    <property type="entry name" value="NAT_SF"/>
    <property type="match status" value="1"/>
</dbReference>
<keyword evidence="5" id="KW-1185">Reference proteome</keyword>
<keyword evidence="2" id="KW-0012">Acyltransferase</keyword>
<dbReference type="InterPro" id="IPR050832">
    <property type="entry name" value="Bact_Acetyltransf"/>
</dbReference>
<dbReference type="EMBL" id="JAAXYH010000001">
    <property type="protein sequence ID" value="NMH63774.1"/>
    <property type="molecule type" value="Genomic_DNA"/>
</dbReference>
<evidence type="ECO:0000256" key="2">
    <source>
        <dbReference type="ARBA" id="ARBA00023315"/>
    </source>
</evidence>
<dbReference type="RefSeq" id="WP_169562403.1">
    <property type="nucleotide sequence ID" value="NZ_JAAXYH010000001.1"/>
</dbReference>
<sequence length="196" mass="22157">MENQARMLSVVPDWASTYHLREAKLADVMAMASVTRSSWLKAFQSFLPDPVLKQGTQQHFEQLWRTILLNAPEEEAIIIEDEGEVVACGACGMYRFDYNPPLGDIIKPNAGELYRGYVTPEYQGYGLGRSLLARRLAMLAARGCSDVYTWVYEDNSSARGFFEHLGASIIGIRHGKTMGSHWFREVCYRVKIDKPA</sequence>
<name>A0A972JJ88_9GAMM</name>
<evidence type="ECO:0000259" key="3">
    <source>
        <dbReference type="PROSITE" id="PS51186"/>
    </source>
</evidence>
<dbReference type="SUPFAM" id="SSF55729">
    <property type="entry name" value="Acyl-CoA N-acyltransferases (Nat)"/>
    <property type="match status" value="1"/>
</dbReference>
<feature type="domain" description="N-acetyltransferase" evidence="3">
    <location>
        <begin position="18"/>
        <end position="193"/>
    </location>
</feature>
<proteinExistence type="predicted"/>
<evidence type="ECO:0000313" key="4">
    <source>
        <dbReference type="EMBL" id="NMH63774.1"/>
    </source>
</evidence>